<evidence type="ECO:0000256" key="3">
    <source>
        <dbReference type="ARBA" id="ARBA00023163"/>
    </source>
</evidence>
<evidence type="ECO:0000313" key="7">
    <source>
        <dbReference type="Proteomes" id="UP001597304"/>
    </source>
</evidence>
<evidence type="ECO:0000256" key="2">
    <source>
        <dbReference type="ARBA" id="ARBA00023125"/>
    </source>
</evidence>
<dbReference type="SMART" id="SM00866">
    <property type="entry name" value="UTRA"/>
    <property type="match status" value="1"/>
</dbReference>
<organism evidence="6 7">
    <name type="scientific">Ottowia flava</name>
    <dbReference type="NCBI Taxonomy" id="2675430"/>
    <lineage>
        <taxon>Bacteria</taxon>
        <taxon>Pseudomonadati</taxon>
        <taxon>Pseudomonadota</taxon>
        <taxon>Betaproteobacteria</taxon>
        <taxon>Burkholderiales</taxon>
        <taxon>Comamonadaceae</taxon>
        <taxon>Ottowia</taxon>
    </lineage>
</organism>
<proteinExistence type="predicted"/>
<dbReference type="InterPro" id="IPR011663">
    <property type="entry name" value="UTRA"/>
</dbReference>
<dbReference type="SMART" id="SM00345">
    <property type="entry name" value="HTH_GNTR"/>
    <property type="match status" value="1"/>
</dbReference>
<dbReference type="InterPro" id="IPR010248">
    <property type="entry name" value="His_ut_repres"/>
</dbReference>
<reference evidence="7" key="1">
    <citation type="journal article" date="2019" name="Int. J. Syst. Evol. Microbiol.">
        <title>The Global Catalogue of Microorganisms (GCM) 10K type strain sequencing project: providing services to taxonomists for standard genome sequencing and annotation.</title>
        <authorList>
            <consortium name="The Broad Institute Genomics Platform"/>
            <consortium name="The Broad Institute Genome Sequencing Center for Infectious Disease"/>
            <person name="Wu L."/>
            <person name="Ma J."/>
        </authorList>
    </citation>
    <scope>NUCLEOTIDE SEQUENCE [LARGE SCALE GENOMIC DNA]</scope>
    <source>
        <strain evidence="7">LMG 29247</strain>
    </source>
</reference>
<evidence type="ECO:0000256" key="1">
    <source>
        <dbReference type="ARBA" id="ARBA00023015"/>
    </source>
</evidence>
<dbReference type="InterPro" id="IPR050679">
    <property type="entry name" value="Bact_HTH_transcr_reg"/>
</dbReference>
<name>A0ABW4KVM8_9BURK</name>
<dbReference type="InterPro" id="IPR028978">
    <property type="entry name" value="Chorismate_lyase_/UTRA_dom_sf"/>
</dbReference>
<dbReference type="InterPro" id="IPR036388">
    <property type="entry name" value="WH-like_DNA-bd_sf"/>
</dbReference>
<sequence>MNSGKSTATYLRIKDHLQDGLAVGRWPPGAQMPSEAELVAQFGASRMTVGRAVRELQAEGFVERVQGVGTFAAQPYRASSTLTIRDIHTEISERGRRHAARVKLVREEPLPARVAPQLGLPAGARVFHSVIVHFEDEVALLCEDRWVNPEVVPNYLDVDLAKKTPTEYLLEVAPLWKANYSIEASHPTRAEARWLGIPADAPCLVIQRRTESKGAPVTSVRMVYPGSRHALEGAFSADASERRGR</sequence>
<dbReference type="RefSeq" id="WP_147913727.1">
    <property type="nucleotide sequence ID" value="NZ_JBHUEJ010000027.1"/>
</dbReference>
<dbReference type="CDD" id="cd07377">
    <property type="entry name" value="WHTH_GntR"/>
    <property type="match status" value="1"/>
</dbReference>
<keyword evidence="3" id="KW-0804">Transcription</keyword>
<dbReference type="Pfam" id="PF07702">
    <property type="entry name" value="UTRA"/>
    <property type="match status" value="1"/>
</dbReference>
<keyword evidence="1" id="KW-0805">Transcription regulation</keyword>
<accession>A0ABW4KVM8</accession>
<comment type="caution">
    <text evidence="6">The sequence shown here is derived from an EMBL/GenBank/DDBJ whole genome shotgun (WGS) entry which is preliminary data.</text>
</comment>
<dbReference type="SUPFAM" id="SSF46785">
    <property type="entry name" value="Winged helix' DNA-binding domain"/>
    <property type="match status" value="1"/>
</dbReference>
<evidence type="ECO:0000313" key="6">
    <source>
        <dbReference type="EMBL" id="MFD1711481.1"/>
    </source>
</evidence>
<keyword evidence="2" id="KW-0238">DNA-binding</keyword>
<feature type="domain" description="HTH gntR-type" evidence="5">
    <location>
        <begin position="7"/>
        <end position="75"/>
    </location>
</feature>
<dbReference type="PROSITE" id="PS50949">
    <property type="entry name" value="HTH_GNTR"/>
    <property type="match status" value="1"/>
</dbReference>
<dbReference type="Gene3D" id="1.10.10.10">
    <property type="entry name" value="Winged helix-like DNA-binding domain superfamily/Winged helix DNA-binding domain"/>
    <property type="match status" value="1"/>
</dbReference>
<dbReference type="InterPro" id="IPR036390">
    <property type="entry name" value="WH_DNA-bd_sf"/>
</dbReference>
<dbReference type="PANTHER" id="PTHR44846:SF16">
    <property type="entry name" value="TRANSCRIPTIONAL REGULATOR PHNF-RELATED"/>
    <property type="match status" value="1"/>
</dbReference>
<gene>
    <name evidence="6" type="primary">hutC</name>
    <name evidence="6" type="ORF">ACFSF0_12740</name>
</gene>
<dbReference type="Gene3D" id="3.40.1410.10">
    <property type="entry name" value="Chorismate lyase-like"/>
    <property type="match status" value="1"/>
</dbReference>
<dbReference type="PRINTS" id="PR00035">
    <property type="entry name" value="HTHGNTR"/>
</dbReference>
<dbReference type="EMBL" id="JBHUEJ010000027">
    <property type="protein sequence ID" value="MFD1711481.1"/>
    <property type="molecule type" value="Genomic_DNA"/>
</dbReference>
<protein>
    <recommendedName>
        <fullName evidence="4">Histidine utilization repressor</fullName>
    </recommendedName>
</protein>
<evidence type="ECO:0000256" key="4">
    <source>
        <dbReference type="NCBIfam" id="TIGR02018"/>
    </source>
</evidence>
<dbReference type="Proteomes" id="UP001597304">
    <property type="component" value="Unassembled WGS sequence"/>
</dbReference>
<dbReference type="PANTHER" id="PTHR44846">
    <property type="entry name" value="MANNOSYL-D-GLYCERATE TRANSPORT/METABOLISM SYSTEM REPRESSOR MNGR-RELATED"/>
    <property type="match status" value="1"/>
</dbReference>
<dbReference type="NCBIfam" id="TIGR02018">
    <property type="entry name" value="his_ut_repres"/>
    <property type="match status" value="1"/>
</dbReference>
<dbReference type="SUPFAM" id="SSF64288">
    <property type="entry name" value="Chorismate lyase-like"/>
    <property type="match status" value="1"/>
</dbReference>
<evidence type="ECO:0000259" key="5">
    <source>
        <dbReference type="PROSITE" id="PS50949"/>
    </source>
</evidence>
<dbReference type="Pfam" id="PF00392">
    <property type="entry name" value="GntR"/>
    <property type="match status" value="1"/>
</dbReference>
<dbReference type="InterPro" id="IPR000524">
    <property type="entry name" value="Tscrpt_reg_HTH_GntR"/>
</dbReference>
<keyword evidence="7" id="KW-1185">Reference proteome</keyword>